<evidence type="ECO:0000313" key="4">
    <source>
        <dbReference type="EMBL" id="MBB4657583.1"/>
    </source>
</evidence>
<gene>
    <name evidence="4" type="ORF">GGQ59_000083</name>
</gene>
<dbReference type="PANTHER" id="PTHR43022:SF1">
    <property type="entry name" value="PROTEIN SMF"/>
    <property type="match status" value="1"/>
</dbReference>
<accession>A0A840HZY3</accession>
<dbReference type="Pfam" id="PF21102">
    <property type="entry name" value="DprA_N"/>
    <property type="match status" value="1"/>
</dbReference>
<feature type="domain" description="Smf/DprA SLOG" evidence="2">
    <location>
        <begin position="80"/>
        <end position="285"/>
    </location>
</feature>
<dbReference type="InterPro" id="IPR057666">
    <property type="entry name" value="DrpA_SLOG"/>
</dbReference>
<keyword evidence="5" id="KW-1185">Reference proteome</keyword>
<dbReference type="NCBIfam" id="TIGR00732">
    <property type="entry name" value="dprA"/>
    <property type="match status" value="1"/>
</dbReference>
<dbReference type="SUPFAM" id="SSF102405">
    <property type="entry name" value="MCP/YpsA-like"/>
    <property type="match status" value="1"/>
</dbReference>
<dbReference type="Pfam" id="PF02481">
    <property type="entry name" value="DNA_processg_A"/>
    <property type="match status" value="1"/>
</dbReference>
<evidence type="ECO:0000256" key="1">
    <source>
        <dbReference type="ARBA" id="ARBA00006525"/>
    </source>
</evidence>
<reference evidence="4 5" key="1">
    <citation type="submission" date="2020-08" db="EMBL/GenBank/DDBJ databases">
        <title>Genomic Encyclopedia of Type Strains, Phase IV (KMG-IV): sequencing the most valuable type-strain genomes for metagenomic binning, comparative biology and taxonomic classification.</title>
        <authorList>
            <person name="Goeker M."/>
        </authorList>
    </citation>
    <scope>NUCLEOTIDE SEQUENCE [LARGE SCALE GENOMIC DNA]</scope>
    <source>
        <strain evidence="4 5">DSM 102850</strain>
    </source>
</reference>
<dbReference type="InterPro" id="IPR036388">
    <property type="entry name" value="WH-like_DNA-bd_sf"/>
</dbReference>
<dbReference type="Gene3D" id="3.40.50.450">
    <property type="match status" value="1"/>
</dbReference>
<evidence type="ECO:0000259" key="2">
    <source>
        <dbReference type="Pfam" id="PF02481"/>
    </source>
</evidence>
<dbReference type="InterPro" id="IPR003488">
    <property type="entry name" value="DprA"/>
</dbReference>
<dbReference type="Gene3D" id="1.10.10.10">
    <property type="entry name" value="Winged helix-like DNA-binding domain superfamily/Winged helix DNA-binding domain"/>
    <property type="match status" value="1"/>
</dbReference>
<comment type="similarity">
    <text evidence="1">Belongs to the DprA/Smf family.</text>
</comment>
<dbReference type="GO" id="GO:0009294">
    <property type="term" value="P:DNA-mediated transformation"/>
    <property type="evidence" value="ECO:0007669"/>
    <property type="project" value="InterPro"/>
</dbReference>
<dbReference type="AlphaFoldDB" id="A0A840HZY3"/>
<feature type="domain" description="DprA winged helix" evidence="3">
    <location>
        <begin position="304"/>
        <end position="363"/>
    </location>
</feature>
<organism evidence="4 5">
    <name type="scientific">Parvularcula dongshanensis</name>
    <dbReference type="NCBI Taxonomy" id="1173995"/>
    <lineage>
        <taxon>Bacteria</taxon>
        <taxon>Pseudomonadati</taxon>
        <taxon>Pseudomonadota</taxon>
        <taxon>Alphaproteobacteria</taxon>
        <taxon>Parvularculales</taxon>
        <taxon>Parvularculaceae</taxon>
        <taxon>Parvularcula</taxon>
    </lineage>
</organism>
<evidence type="ECO:0000313" key="5">
    <source>
        <dbReference type="Proteomes" id="UP000563524"/>
    </source>
</evidence>
<dbReference type="EMBL" id="JACHOB010000001">
    <property type="protein sequence ID" value="MBB4657583.1"/>
    <property type="molecule type" value="Genomic_DNA"/>
</dbReference>
<dbReference type="InterPro" id="IPR041614">
    <property type="entry name" value="DprA_WH"/>
</dbReference>
<evidence type="ECO:0000259" key="3">
    <source>
        <dbReference type="Pfam" id="PF17782"/>
    </source>
</evidence>
<name>A0A840HZY3_9PROT</name>
<dbReference type="RefSeq" id="WP_183814797.1">
    <property type="nucleotide sequence ID" value="NZ_JACHOB010000001.1"/>
</dbReference>
<sequence>MDLRELSDKQRADWLRLSRSRGVGPQTFSQLLARFGSAAAALEGTNAAARAAGHRGFVLADRQSVDAEMTRGARLGVRYVASCEPGYPAALRAIADPPPVIGMRGDPRLARGDGVALVGARNASLAGRRLAANLARDLGREGFVVVSGLARGIDGAAHEASIETGTVAVVAGGLDKVYPPEHDRLMAAIIERGCVVSEMPLGFVARARDFPKRNRIVSGLSRGVVVVEAAERSGTLITARLAAEQGREVFAVPGSPLDPRAHGTNKLIRSGATLVQSASDIIEGLQGMTSRIQEDPAAYTPPASAPADEAARRKLAARLHDLLGYTPVHRDHLIREAEAPPSHVADALLDLVLAGQASEVPGGLYVRGADDASTDVAIGSRSST</sequence>
<dbReference type="Pfam" id="PF17782">
    <property type="entry name" value="WHD_DprA"/>
    <property type="match status" value="1"/>
</dbReference>
<dbReference type="Proteomes" id="UP000563524">
    <property type="component" value="Unassembled WGS sequence"/>
</dbReference>
<proteinExistence type="inferred from homology"/>
<comment type="caution">
    <text evidence="4">The sequence shown here is derived from an EMBL/GenBank/DDBJ whole genome shotgun (WGS) entry which is preliminary data.</text>
</comment>
<dbReference type="PANTHER" id="PTHR43022">
    <property type="entry name" value="PROTEIN SMF"/>
    <property type="match status" value="1"/>
</dbReference>
<protein>
    <submittedName>
        <fullName evidence="4">DNA processing protein</fullName>
    </submittedName>
</protein>